<protein>
    <submittedName>
        <fullName evidence="2">Uncharacterized protein</fullName>
    </submittedName>
</protein>
<gene>
    <name evidence="2" type="ORF">KTS45_09325</name>
</gene>
<dbReference type="Proteomes" id="UP000766550">
    <property type="component" value="Unassembled WGS sequence"/>
</dbReference>
<accession>A0A8J8C3K0</accession>
<organism evidence="2 3">
    <name type="scientific">Haloarcula limicola</name>
    <dbReference type="NCBI Taxonomy" id="1429915"/>
    <lineage>
        <taxon>Archaea</taxon>
        <taxon>Methanobacteriati</taxon>
        <taxon>Methanobacteriota</taxon>
        <taxon>Stenosarchaea group</taxon>
        <taxon>Halobacteria</taxon>
        <taxon>Halobacteriales</taxon>
        <taxon>Haloarculaceae</taxon>
        <taxon>Haloarcula</taxon>
    </lineage>
</organism>
<dbReference type="RefSeq" id="WP_162317461.1">
    <property type="nucleotide sequence ID" value="NZ_JAHQXF010000001.1"/>
</dbReference>
<reference evidence="2 3" key="1">
    <citation type="submission" date="2021-06" db="EMBL/GenBank/DDBJ databases">
        <title>New haloarchaea isolates fom saline soil.</title>
        <authorList>
            <person name="Duran-Viseras A."/>
            <person name="Sanchez-Porro C.S."/>
            <person name="Ventosa A."/>
        </authorList>
    </citation>
    <scope>NUCLEOTIDE SEQUENCE [LARGE SCALE GENOMIC DNA]</scope>
    <source>
        <strain evidence="2 3">JCM 183640</strain>
    </source>
</reference>
<proteinExistence type="predicted"/>
<evidence type="ECO:0000256" key="1">
    <source>
        <dbReference type="SAM" id="MobiDB-lite"/>
    </source>
</evidence>
<dbReference type="AlphaFoldDB" id="A0A8J8C3K0"/>
<dbReference type="EMBL" id="JAHQXF010000001">
    <property type="protein sequence ID" value="MBV0924402.1"/>
    <property type="molecule type" value="Genomic_DNA"/>
</dbReference>
<comment type="caution">
    <text evidence="2">The sequence shown here is derived from an EMBL/GenBank/DDBJ whole genome shotgun (WGS) entry which is preliminary data.</text>
</comment>
<name>A0A8J8C3K0_9EURY</name>
<dbReference type="OrthoDB" id="282780at2157"/>
<feature type="region of interest" description="Disordered" evidence="1">
    <location>
        <begin position="254"/>
        <end position="274"/>
    </location>
</feature>
<sequence>MPSRSRRAFLAATGVGLGSLAGCNALSTEPPATSPPPAADLADWTVFVDSQVPLPESVAFDRTNDTTAADVAVFAPTEANVEQIAVTLADGTPVAVAGTDAQWTLVQACRGLDASYGLASSGWSAQTTFVAAVPRGDRLDTHIFVGAELPRDLPWALNETLSPRAQACTVPFEHVELPGDVTPLGTTRIRGRNDVAGFDRRDSVLVADDDDVTPVYVDTSATIWSGEAADGDDRYRADGVVLAAEFDGRLDRIGPGSQTTEPLTVADESDTTDDEARQVFTPETDAARDGFTACSRCRVVPDELGDRFSYLANARFRWRDPRLLRSDDVWSHHTPGEAVWYL</sequence>
<dbReference type="PROSITE" id="PS51318">
    <property type="entry name" value="TAT"/>
    <property type="match status" value="1"/>
</dbReference>
<evidence type="ECO:0000313" key="2">
    <source>
        <dbReference type="EMBL" id="MBV0924402.1"/>
    </source>
</evidence>
<dbReference type="InterPro" id="IPR006311">
    <property type="entry name" value="TAT_signal"/>
</dbReference>
<keyword evidence="3" id="KW-1185">Reference proteome</keyword>
<dbReference type="PROSITE" id="PS51257">
    <property type="entry name" value="PROKAR_LIPOPROTEIN"/>
    <property type="match status" value="1"/>
</dbReference>
<evidence type="ECO:0000313" key="3">
    <source>
        <dbReference type="Proteomes" id="UP000766550"/>
    </source>
</evidence>